<comment type="caution">
    <text evidence="2">The sequence shown here is derived from an EMBL/GenBank/DDBJ whole genome shotgun (WGS) entry which is preliminary data.</text>
</comment>
<evidence type="ECO:0000256" key="1">
    <source>
        <dbReference type="SAM" id="Phobius"/>
    </source>
</evidence>
<keyword evidence="3" id="KW-1185">Reference proteome</keyword>
<keyword evidence="1" id="KW-0812">Transmembrane</keyword>
<accession>A0A431WKM1</accession>
<keyword evidence="1" id="KW-0472">Membrane</keyword>
<dbReference type="EMBL" id="RXNT01000002">
    <property type="protein sequence ID" value="RTR35754.1"/>
    <property type="molecule type" value="Genomic_DNA"/>
</dbReference>
<reference evidence="2 3" key="1">
    <citation type="submission" date="2018-12" db="EMBL/GenBank/DDBJ databases">
        <title>Bacillus yapensis draft genome sequence.</title>
        <authorList>
            <person name="Yu L."/>
            <person name="Xu X."/>
            <person name="Tang X."/>
        </authorList>
    </citation>
    <scope>NUCLEOTIDE SEQUENCE [LARGE SCALE GENOMIC DNA]</scope>
    <source>
        <strain evidence="2 3">XXST-01</strain>
    </source>
</reference>
<sequence length="149" mass="17860">MTISFIVASYIILATIIIFMPKKLSFPEIYFSWIVISFIVLVSDLAIGEIFDFYDLLDKPGPQLIDLMIEITLPAFFGIIFLNFMPIKIKKSIWYCIFIIIFSTSYEQLARYFEYVHYKGWNITYSVIYYAVVCIFLYWHSWFIRKFIR</sequence>
<name>A0A431WKM1_9BACI</name>
<dbReference type="RefSeq" id="WP_126406421.1">
    <property type="nucleotide sequence ID" value="NZ_RXNT01000002.1"/>
</dbReference>
<feature type="transmembrane region" description="Helical" evidence="1">
    <location>
        <begin position="92"/>
        <end position="109"/>
    </location>
</feature>
<dbReference type="Proteomes" id="UP000271374">
    <property type="component" value="Unassembled WGS sequence"/>
</dbReference>
<feature type="transmembrane region" description="Helical" evidence="1">
    <location>
        <begin position="67"/>
        <end position="85"/>
    </location>
</feature>
<dbReference type="AlphaFoldDB" id="A0A431WKM1"/>
<feature type="transmembrane region" description="Helical" evidence="1">
    <location>
        <begin position="121"/>
        <end position="139"/>
    </location>
</feature>
<feature type="transmembrane region" description="Helical" evidence="1">
    <location>
        <begin position="6"/>
        <end position="22"/>
    </location>
</feature>
<gene>
    <name evidence="2" type="ORF">EKG37_03735</name>
</gene>
<organism evidence="2 3">
    <name type="scientific">Bacillus yapensis</name>
    <dbReference type="NCBI Taxonomy" id="2492960"/>
    <lineage>
        <taxon>Bacteria</taxon>
        <taxon>Bacillati</taxon>
        <taxon>Bacillota</taxon>
        <taxon>Bacilli</taxon>
        <taxon>Bacillales</taxon>
        <taxon>Bacillaceae</taxon>
        <taxon>Bacillus</taxon>
    </lineage>
</organism>
<proteinExistence type="predicted"/>
<evidence type="ECO:0000313" key="2">
    <source>
        <dbReference type="EMBL" id="RTR35754.1"/>
    </source>
</evidence>
<keyword evidence="1" id="KW-1133">Transmembrane helix</keyword>
<evidence type="ECO:0000313" key="3">
    <source>
        <dbReference type="Proteomes" id="UP000271374"/>
    </source>
</evidence>
<protein>
    <submittedName>
        <fullName evidence="2">Uncharacterized protein</fullName>
    </submittedName>
</protein>
<feature type="transmembrane region" description="Helical" evidence="1">
    <location>
        <begin position="29"/>
        <end position="47"/>
    </location>
</feature>
<dbReference type="OrthoDB" id="2851062at2"/>